<dbReference type="Proteomes" id="UP000233551">
    <property type="component" value="Unassembled WGS sequence"/>
</dbReference>
<keyword evidence="3" id="KW-1185">Reference proteome</keyword>
<feature type="compositionally biased region" description="Basic residues" evidence="1">
    <location>
        <begin position="91"/>
        <end position="106"/>
    </location>
</feature>
<organism evidence="2 3">
    <name type="scientific">Punica granatum</name>
    <name type="common">Pomegranate</name>
    <dbReference type="NCBI Taxonomy" id="22663"/>
    <lineage>
        <taxon>Eukaryota</taxon>
        <taxon>Viridiplantae</taxon>
        <taxon>Streptophyta</taxon>
        <taxon>Embryophyta</taxon>
        <taxon>Tracheophyta</taxon>
        <taxon>Spermatophyta</taxon>
        <taxon>Magnoliopsida</taxon>
        <taxon>eudicotyledons</taxon>
        <taxon>Gunneridae</taxon>
        <taxon>Pentapetalae</taxon>
        <taxon>rosids</taxon>
        <taxon>malvids</taxon>
        <taxon>Myrtales</taxon>
        <taxon>Lythraceae</taxon>
        <taxon>Punica</taxon>
    </lineage>
</organism>
<evidence type="ECO:0000256" key="1">
    <source>
        <dbReference type="SAM" id="MobiDB-lite"/>
    </source>
</evidence>
<proteinExistence type="predicted"/>
<comment type="caution">
    <text evidence="2">The sequence shown here is derived from an EMBL/GenBank/DDBJ whole genome shotgun (WGS) entry which is preliminary data.</text>
</comment>
<dbReference type="AlphaFoldDB" id="A0A2I0IMV8"/>
<evidence type="ECO:0000313" key="3">
    <source>
        <dbReference type="Proteomes" id="UP000233551"/>
    </source>
</evidence>
<sequence>MKNQGIRGLQVCPRGGKAETRNPVPDSVFELGVSRELGLGRGRAEDSVMGELRGSRCGSRGLQRLACGGLGRRRGRGHGLGRPCKEEEKEKRKKKKAERKGGRRRTGTWGLRVNGQKSTDF</sequence>
<name>A0A2I0IMV8_PUNGR</name>
<dbReference type="EMBL" id="PGOL01002798">
    <property type="protein sequence ID" value="PKI45033.1"/>
    <property type="molecule type" value="Genomic_DNA"/>
</dbReference>
<feature type="region of interest" description="Disordered" evidence="1">
    <location>
        <begin position="69"/>
        <end position="121"/>
    </location>
</feature>
<protein>
    <submittedName>
        <fullName evidence="2">Uncharacterized protein</fullName>
    </submittedName>
</protein>
<accession>A0A2I0IMV8</accession>
<gene>
    <name evidence="2" type="ORF">CRG98_034576</name>
</gene>
<evidence type="ECO:0000313" key="2">
    <source>
        <dbReference type="EMBL" id="PKI45033.1"/>
    </source>
</evidence>
<reference evidence="2 3" key="1">
    <citation type="submission" date="2017-11" db="EMBL/GenBank/DDBJ databases">
        <title>De-novo sequencing of pomegranate (Punica granatum L.) genome.</title>
        <authorList>
            <person name="Akparov Z."/>
            <person name="Amiraslanov A."/>
            <person name="Hajiyeva S."/>
            <person name="Abbasov M."/>
            <person name="Kaur K."/>
            <person name="Hamwieh A."/>
            <person name="Solovyev V."/>
            <person name="Salamov A."/>
            <person name="Braich B."/>
            <person name="Kosarev P."/>
            <person name="Mahmoud A."/>
            <person name="Hajiyev E."/>
            <person name="Babayeva S."/>
            <person name="Izzatullayeva V."/>
            <person name="Mammadov A."/>
            <person name="Mammadov A."/>
            <person name="Sharifova S."/>
            <person name="Ojaghi J."/>
            <person name="Eynullazada K."/>
            <person name="Bayramov B."/>
            <person name="Abdulazimova A."/>
            <person name="Shahmuradov I."/>
        </authorList>
    </citation>
    <scope>NUCLEOTIDE SEQUENCE [LARGE SCALE GENOMIC DNA]</scope>
    <source>
        <strain evidence="3">cv. AG2017</strain>
        <tissue evidence="2">Leaf</tissue>
    </source>
</reference>
<feature type="region of interest" description="Disordered" evidence="1">
    <location>
        <begin position="1"/>
        <end position="25"/>
    </location>
</feature>